<protein>
    <submittedName>
        <fullName evidence="2">G_PROTEIN_RECEP_F1_2 domain-containing protein</fullName>
    </submittedName>
</protein>
<sequence length="362" mass="41918">MLSIGEIINLVIFSISILSNGLVLSLYPHFKINNTINAGNLVIFLQSFTDTLFTITSLIFHNELVAQQSYCSIFFIYFNQFQLSHNTFLLFGFIYTCTLNFNFFMMALTIWARYLAISGEYKLKIKVLLLIFFLNGIAVMLLSAHIVYFGVDHDADPYIIYKFDQQNNYTDTYVKATSTSISLKTSGLKFFAILLPIAFYININLFMIIKFLQKYRIFMKSQFSLMSTRTRTLGYDFLRILYFQICNPVAFMFIPIILYFVAILLNLNVRSFGSVIIQLAGVVSPLNAIFVVIGLTKSRRIMLNRCNRILFTVSCRKRKILRNNISTVLSKPSVTVKQKRLMFQLFLIELNKKLQIKTILFT</sequence>
<evidence type="ECO:0000313" key="2">
    <source>
        <dbReference type="WBParaSite" id="RSKR_0000508760.1"/>
    </source>
</evidence>
<organism evidence="1 2">
    <name type="scientific">Rhabditophanes sp. KR3021</name>
    <dbReference type="NCBI Taxonomy" id="114890"/>
    <lineage>
        <taxon>Eukaryota</taxon>
        <taxon>Metazoa</taxon>
        <taxon>Ecdysozoa</taxon>
        <taxon>Nematoda</taxon>
        <taxon>Chromadorea</taxon>
        <taxon>Rhabditida</taxon>
        <taxon>Tylenchina</taxon>
        <taxon>Panagrolaimomorpha</taxon>
        <taxon>Strongyloidoidea</taxon>
        <taxon>Alloionematidae</taxon>
        <taxon>Rhabditophanes</taxon>
    </lineage>
</organism>
<reference evidence="2" key="1">
    <citation type="submission" date="2016-11" db="UniProtKB">
        <authorList>
            <consortium name="WormBaseParasite"/>
        </authorList>
    </citation>
    <scope>IDENTIFICATION</scope>
    <source>
        <strain evidence="2">KR3021</strain>
    </source>
</reference>
<dbReference type="Proteomes" id="UP000095286">
    <property type="component" value="Unplaced"/>
</dbReference>
<name>A0AC35TXW5_9BILA</name>
<evidence type="ECO:0000313" key="1">
    <source>
        <dbReference type="Proteomes" id="UP000095286"/>
    </source>
</evidence>
<dbReference type="WBParaSite" id="RSKR_0000508760.1">
    <property type="protein sequence ID" value="RSKR_0000508760.1"/>
    <property type="gene ID" value="RSKR_0000508760"/>
</dbReference>
<accession>A0AC35TXW5</accession>
<proteinExistence type="predicted"/>